<dbReference type="Proteomes" id="UP000007264">
    <property type="component" value="Unassembled WGS sequence"/>
</dbReference>
<dbReference type="SUPFAM" id="SSF52374">
    <property type="entry name" value="Nucleotidylyl transferase"/>
    <property type="match status" value="1"/>
</dbReference>
<feature type="domain" description="Arginyl tRNA synthetase N-terminal" evidence="15">
    <location>
        <begin position="25"/>
        <end position="114"/>
    </location>
</feature>
<dbReference type="RefSeq" id="XP_005646217.1">
    <property type="nucleotide sequence ID" value="XM_005646160.1"/>
</dbReference>
<evidence type="ECO:0000256" key="13">
    <source>
        <dbReference type="RuleBase" id="RU363038"/>
    </source>
</evidence>
<dbReference type="GO" id="GO:0048608">
    <property type="term" value="P:reproductive structure development"/>
    <property type="evidence" value="ECO:0007669"/>
    <property type="project" value="UniProtKB-ARBA"/>
</dbReference>
<dbReference type="PRINTS" id="PR01038">
    <property type="entry name" value="TRNASYNTHARG"/>
</dbReference>
<dbReference type="Pfam" id="PF00750">
    <property type="entry name" value="tRNA-synt_1d"/>
    <property type="match status" value="1"/>
</dbReference>
<comment type="subunit">
    <text evidence="3">Monomer.</text>
</comment>
<dbReference type="InterPro" id="IPR009080">
    <property type="entry name" value="tRNAsynth_Ia_anticodon-bd"/>
</dbReference>
<protein>
    <recommendedName>
        <fullName evidence="4">arginine--tRNA ligase</fullName>
        <ecNumber evidence="4">6.1.1.19</ecNumber>
    </recommendedName>
    <alternativeName>
        <fullName evidence="11">Arginyl-tRNA synthetase</fullName>
    </alternativeName>
</protein>
<dbReference type="Pfam" id="PF03485">
    <property type="entry name" value="Arg_tRNA_synt_N"/>
    <property type="match status" value="1"/>
</dbReference>
<dbReference type="CDD" id="cd00671">
    <property type="entry name" value="ArgRS_core"/>
    <property type="match status" value="1"/>
</dbReference>
<dbReference type="InterPro" id="IPR008909">
    <property type="entry name" value="DALR_anticod-bd"/>
</dbReference>
<evidence type="ECO:0000259" key="15">
    <source>
        <dbReference type="SMART" id="SM01016"/>
    </source>
</evidence>
<dbReference type="InterPro" id="IPR005148">
    <property type="entry name" value="Arg-tRNA-synth_N"/>
</dbReference>
<dbReference type="GO" id="GO:0005737">
    <property type="term" value="C:cytoplasm"/>
    <property type="evidence" value="ECO:0007669"/>
    <property type="project" value="UniProtKB-SubCell"/>
</dbReference>
<dbReference type="Gene3D" id="3.40.50.620">
    <property type="entry name" value="HUPs"/>
    <property type="match status" value="1"/>
</dbReference>
<dbReference type="PROSITE" id="PS00178">
    <property type="entry name" value="AA_TRNA_LIGASE_I"/>
    <property type="match status" value="1"/>
</dbReference>
<organism evidence="16 17">
    <name type="scientific">Coccomyxa subellipsoidea (strain C-169)</name>
    <name type="common">Green microalga</name>
    <dbReference type="NCBI Taxonomy" id="574566"/>
    <lineage>
        <taxon>Eukaryota</taxon>
        <taxon>Viridiplantae</taxon>
        <taxon>Chlorophyta</taxon>
        <taxon>core chlorophytes</taxon>
        <taxon>Trebouxiophyceae</taxon>
        <taxon>Trebouxiophyceae incertae sedis</taxon>
        <taxon>Coccomyxaceae</taxon>
        <taxon>Coccomyxa</taxon>
        <taxon>Coccomyxa subellipsoidea</taxon>
    </lineage>
</organism>
<proteinExistence type="inferred from homology"/>
<evidence type="ECO:0000256" key="11">
    <source>
        <dbReference type="ARBA" id="ARBA00033033"/>
    </source>
</evidence>
<keyword evidence="17" id="KW-1185">Reference proteome</keyword>
<dbReference type="InterPro" id="IPR001278">
    <property type="entry name" value="Arg-tRNA-ligase"/>
</dbReference>
<dbReference type="EC" id="6.1.1.19" evidence="4"/>
<dbReference type="KEGG" id="csl:COCSUDRAFT_37406"/>
<dbReference type="GeneID" id="17039657"/>
<dbReference type="GO" id="GO:0006420">
    <property type="term" value="P:arginyl-tRNA aminoacylation"/>
    <property type="evidence" value="ECO:0007669"/>
    <property type="project" value="InterPro"/>
</dbReference>
<dbReference type="STRING" id="574566.I0YTF4"/>
<dbReference type="SMART" id="SM01016">
    <property type="entry name" value="Arg_tRNA_synt_N"/>
    <property type="match status" value="1"/>
</dbReference>
<keyword evidence="6 13" id="KW-0436">Ligase</keyword>
<evidence type="ECO:0000256" key="7">
    <source>
        <dbReference type="ARBA" id="ARBA00022741"/>
    </source>
</evidence>
<evidence type="ECO:0000256" key="6">
    <source>
        <dbReference type="ARBA" id="ARBA00022598"/>
    </source>
</evidence>
<dbReference type="InterPro" id="IPR036695">
    <property type="entry name" value="Arg-tRNA-synth_N_sf"/>
</dbReference>
<gene>
    <name evidence="16" type="ORF">COCSUDRAFT_37406</name>
</gene>
<evidence type="ECO:0000256" key="5">
    <source>
        <dbReference type="ARBA" id="ARBA00022490"/>
    </source>
</evidence>
<keyword evidence="8 13" id="KW-0067">ATP-binding</keyword>
<evidence type="ECO:0000259" key="14">
    <source>
        <dbReference type="SMART" id="SM00836"/>
    </source>
</evidence>
<dbReference type="PANTHER" id="PTHR11956:SF5">
    <property type="entry name" value="ARGININE--TRNA LIGASE, CYTOPLASMIC"/>
    <property type="match status" value="1"/>
</dbReference>
<dbReference type="eggNOG" id="KOG4426">
    <property type="taxonomic scope" value="Eukaryota"/>
</dbReference>
<dbReference type="InterPro" id="IPR035684">
    <property type="entry name" value="ArgRS_core"/>
</dbReference>
<keyword evidence="7 13" id="KW-0547">Nucleotide-binding</keyword>
<evidence type="ECO:0000256" key="1">
    <source>
        <dbReference type="ARBA" id="ARBA00004496"/>
    </source>
</evidence>
<dbReference type="InterPro" id="IPR014729">
    <property type="entry name" value="Rossmann-like_a/b/a_fold"/>
</dbReference>
<dbReference type="Gene3D" id="1.10.730.10">
    <property type="entry name" value="Isoleucyl-tRNA Synthetase, Domain 1"/>
    <property type="match status" value="1"/>
</dbReference>
<dbReference type="Gene3D" id="3.30.1360.70">
    <property type="entry name" value="Arginyl tRNA synthetase N-terminal domain"/>
    <property type="match status" value="1"/>
</dbReference>
<dbReference type="NCBIfam" id="TIGR00456">
    <property type="entry name" value="argS"/>
    <property type="match status" value="1"/>
</dbReference>
<accession>I0YTF4</accession>
<evidence type="ECO:0000256" key="4">
    <source>
        <dbReference type="ARBA" id="ARBA00012837"/>
    </source>
</evidence>
<sequence>MASAAPAQTLGQFTSTAKRVPSVRTDLAGVFSTALRTAFPNVDIQPAVAATNNRDHGDYQCNNAMALFGRMKGKEGAPKNPREVATAILNALPDTTAIDGTPTLAGPGFINIKLSSAWLSERIQILVKQRAVVDFSSPNVAKEMHVGHLRSTIIGDTIARTLEFCGVDTLRINHVGDWGTQFGMLIQHIAETRPGGLQGTTTEEVSDLQTLYKASKARFDAEEDFKARAREAVTRLQSGDPEFLETWKRICEASRNEFDAIYHRLDVHILWRGESWYNPRLTPLVEELIERGIAEESEGAKVITVEGLKTPLMIRKSDGGYGYGTTDMATLAQRIHDEKAEWLIYVTDEGQSGHFKLVFGAGKRAGIIPAKNPPRIDHVGFGLVLGQDGKRIRTRDSGAAVRLVELLDEAKARCAASIKERQETTIERGGEELSAEEMENISSVMGYGAVKYADLKNNRATNYKFNFDEMLDLKGNTAVYMLYAHARIAGIIRKSNKDIKEVAQTAHISLDHASERALALHIVRFTEMLEDTLVELAPNRITEYVYELSNYFNTFYVGCKVLGEKEEDSRLLLCEATAMIMRQCFQLLGIKPLYRI</sequence>
<evidence type="ECO:0000256" key="9">
    <source>
        <dbReference type="ARBA" id="ARBA00022917"/>
    </source>
</evidence>
<dbReference type="SUPFAM" id="SSF47323">
    <property type="entry name" value="Anticodon-binding domain of a subclass of class I aminoacyl-tRNA synthetases"/>
    <property type="match status" value="1"/>
</dbReference>
<feature type="domain" description="DALR anticodon binding" evidence="14">
    <location>
        <begin position="481"/>
        <end position="596"/>
    </location>
</feature>
<evidence type="ECO:0000256" key="8">
    <source>
        <dbReference type="ARBA" id="ARBA00022840"/>
    </source>
</evidence>
<name>I0YTF4_COCSC</name>
<dbReference type="SUPFAM" id="SSF55190">
    <property type="entry name" value="Arginyl-tRNA synthetase (ArgRS), N-terminal 'additional' domain"/>
    <property type="match status" value="1"/>
</dbReference>
<dbReference type="SMART" id="SM00836">
    <property type="entry name" value="DALR_1"/>
    <property type="match status" value="1"/>
</dbReference>
<evidence type="ECO:0000256" key="3">
    <source>
        <dbReference type="ARBA" id="ARBA00011245"/>
    </source>
</evidence>
<dbReference type="OrthoDB" id="68056at2759"/>
<dbReference type="GO" id="GO:0004814">
    <property type="term" value="F:arginine-tRNA ligase activity"/>
    <property type="evidence" value="ECO:0007669"/>
    <property type="project" value="UniProtKB-EC"/>
</dbReference>
<dbReference type="HAMAP" id="MF_00123">
    <property type="entry name" value="Arg_tRNA_synth"/>
    <property type="match status" value="1"/>
</dbReference>
<dbReference type="FunFam" id="3.40.50.620:FF:000116">
    <property type="entry name" value="Arginine--tRNA ligase"/>
    <property type="match status" value="1"/>
</dbReference>
<comment type="similarity">
    <text evidence="2 13">Belongs to the class-I aminoacyl-tRNA synthetase family.</text>
</comment>
<evidence type="ECO:0000256" key="2">
    <source>
        <dbReference type="ARBA" id="ARBA00005594"/>
    </source>
</evidence>
<keyword evidence="10 13" id="KW-0030">Aminoacyl-tRNA synthetase</keyword>
<evidence type="ECO:0000313" key="16">
    <source>
        <dbReference type="EMBL" id="EIE21673.1"/>
    </source>
</evidence>
<evidence type="ECO:0000256" key="10">
    <source>
        <dbReference type="ARBA" id="ARBA00023146"/>
    </source>
</evidence>
<keyword evidence="5" id="KW-0963">Cytoplasm</keyword>
<comment type="subcellular location">
    <subcellularLocation>
        <location evidence="1">Cytoplasm</location>
    </subcellularLocation>
</comment>
<comment type="catalytic activity">
    <reaction evidence="12">
        <text>tRNA(Arg) + L-arginine + ATP = L-arginyl-tRNA(Arg) + AMP + diphosphate</text>
        <dbReference type="Rhea" id="RHEA:20301"/>
        <dbReference type="Rhea" id="RHEA-COMP:9658"/>
        <dbReference type="Rhea" id="RHEA-COMP:9673"/>
        <dbReference type="ChEBI" id="CHEBI:30616"/>
        <dbReference type="ChEBI" id="CHEBI:32682"/>
        <dbReference type="ChEBI" id="CHEBI:33019"/>
        <dbReference type="ChEBI" id="CHEBI:78442"/>
        <dbReference type="ChEBI" id="CHEBI:78513"/>
        <dbReference type="ChEBI" id="CHEBI:456215"/>
        <dbReference type="EC" id="6.1.1.19"/>
    </reaction>
</comment>
<dbReference type="FunFam" id="1.10.730.10:FF:000006">
    <property type="entry name" value="Arginyl-tRNA synthetase 2, mitochondrial"/>
    <property type="match status" value="1"/>
</dbReference>
<reference evidence="16 17" key="1">
    <citation type="journal article" date="2012" name="Genome Biol.">
        <title>The genome of the polar eukaryotic microalga coccomyxa subellipsoidea reveals traits of cold adaptation.</title>
        <authorList>
            <person name="Blanc G."/>
            <person name="Agarkova I."/>
            <person name="Grimwood J."/>
            <person name="Kuo A."/>
            <person name="Brueggeman A."/>
            <person name="Dunigan D."/>
            <person name="Gurnon J."/>
            <person name="Ladunga I."/>
            <person name="Lindquist E."/>
            <person name="Lucas S."/>
            <person name="Pangilinan J."/>
            <person name="Proschold T."/>
            <person name="Salamov A."/>
            <person name="Schmutz J."/>
            <person name="Weeks D."/>
            <person name="Yamada T."/>
            <person name="Claverie J.M."/>
            <person name="Grigoriev I."/>
            <person name="Van Etten J."/>
            <person name="Lomsadze A."/>
            <person name="Borodovsky M."/>
        </authorList>
    </citation>
    <scope>NUCLEOTIDE SEQUENCE [LARGE SCALE GENOMIC DNA]</scope>
    <source>
        <strain evidence="16 17">C-169</strain>
    </source>
</reference>
<comment type="caution">
    <text evidence="16">The sequence shown here is derived from an EMBL/GenBank/DDBJ whole genome shotgun (WGS) entry which is preliminary data.</text>
</comment>
<dbReference type="AlphaFoldDB" id="I0YTF4"/>
<dbReference type="EMBL" id="AGSI01000012">
    <property type="protein sequence ID" value="EIE21673.1"/>
    <property type="molecule type" value="Genomic_DNA"/>
</dbReference>
<dbReference type="FunFam" id="3.30.1360.70:FF:000002">
    <property type="entry name" value="arginine--tRNA ligase, cytoplasmic"/>
    <property type="match status" value="1"/>
</dbReference>
<dbReference type="Pfam" id="PF05746">
    <property type="entry name" value="DALR_1"/>
    <property type="match status" value="1"/>
</dbReference>
<dbReference type="PANTHER" id="PTHR11956">
    <property type="entry name" value="ARGINYL-TRNA SYNTHETASE"/>
    <property type="match status" value="1"/>
</dbReference>
<dbReference type="GO" id="GO:0009791">
    <property type="term" value="P:post-embryonic development"/>
    <property type="evidence" value="ECO:0007669"/>
    <property type="project" value="UniProtKB-ARBA"/>
</dbReference>
<dbReference type="GO" id="GO:0005524">
    <property type="term" value="F:ATP binding"/>
    <property type="evidence" value="ECO:0007669"/>
    <property type="project" value="UniProtKB-KW"/>
</dbReference>
<evidence type="ECO:0000256" key="12">
    <source>
        <dbReference type="ARBA" id="ARBA00049339"/>
    </source>
</evidence>
<keyword evidence="9 13" id="KW-0648">Protein biosynthesis</keyword>
<evidence type="ECO:0000313" key="17">
    <source>
        <dbReference type="Proteomes" id="UP000007264"/>
    </source>
</evidence>
<dbReference type="InterPro" id="IPR001412">
    <property type="entry name" value="aa-tRNA-synth_I_CS"/>
</dbReference>